<feature type="compositionally biased region" description="Low complexity" evidence="1">
    <location>
        <begin position="321"/>
        <end position="330"/>
    </location>
</feature>
<dbReference type="AlphaFoldDB" id="A0AAN6UDZ8"/>
<feature type="region of interest" description="Disordered" evidence="1">
    <location>
        <begin position="714"/>
        <end position="748"/>
    </location>
</feature>
<feature type="region of interest" description="Disordered" evidence="1">
    <location>
        <begin position="495"/>
        <end position="527"/>
    </location>
</feature>
<evidence type="ECO:0000256" key="1">
    <source>
        <dbReference type="SAM" id="MobiDB-lite"/>
    </source>
</evidence>
<organism evidence="3 4">
    <name type="scientific">Trichocladium antarcticum</name>
    <dbReference type="NCBI Taxonomy" id="1450529"/>
    <lineage>
        <taxon>Eukaryota</taxon>
        <taxon>Fungi</taxon>
        <taxon>Dikarya</taxon>
        <taxon>Ascomycota</taxon>
        <taxon>Pezizomycotina</taxon>
        <taxon>Sordariomycetes</taxon>
        <taxon>Sordariomycetidae</taxon>
        <taxon>Sordariales</taxon>
        <taxon>Chaetomiaceae</taxon>
        <taxon>Trichocladium</taxon>
    </lineage>
</organism>
<proteinExistence type="predicted"/>
<name>A0AAN6UDZ8_9PEZI</name>
<accession>A0AAN6UDZ8</accession>
<feature type="compositionally biased region" description="Acidic residues" evidence="1">
    <location>
        <begin position="308"/>
        <end position="320"/>
    </location>
</feature>
<comment type="caution">
    <text evidence="3">The sequence shown here is derived from an EMBL/GenBank/DDBJ whole genome shotgun (WGS) entry which is preliminary data.</text>
</comment>
<dbReference type="Pfam" id="PF10056">
    <property type="entry name" value="DUF2293"/>
    <property type="match status" value="1"/>
</dbReference>
<dbReference type="EMBL" id="MU853430">
    <property type="protein sequence ID" value="KAK4130856.1"/>
    <property type="molecule type" value="Genomic_DNA"/>
</dbReference>
<reference evidence="3" key="1">
    <citation type="journal article" date="2023" name="Mol. Phylogenet. Evol.">
        <title>Genome-scale phylogeny and comparative genomics of the fungal order Sordariales.</title>
        <authorList>
            <person name="Hensen N."/>
            <person name="Bonometti L."/>
            <person name="Westerberg I."/>
            <person name="Brannstrom I.O."/>
            <person name="Guillou S."/>
            <person name="Cros-Aarteil S."/>
            <person name="Calhoun S."/>
            <person name="Haridas S."/>
            <person name="Kuo A."/>
            <person name="Mondo S."/>
            <person name="Pangilinan J."/>
            <person name="Riley R."/>
            <person name="LaButti K."/>
            <person name="Andreopoulos B."/>
            <person name="Lipzen A."/>
            <person name="Chen C."/>
            <person name="Yan M."/>
            <person name="Daum C."/>
            <person name="Ng V."/>
            <person name="Clum A."/>
            <person name="Steindorff A."/>
            <person name="Ohm R.A."/>
            <person name="Martin F."/>
            <person name="Silar P."/>
            <person name="Natvig D.O."/>
            <person name="Lalanne C."/>
            <person name="Gautier V."/>
            <person name="Ament-Velasquez S.L."/>
            <person name="Kruys A."/>
            <person name="Hutchinson M.I."/>
            <person name="Powell A.J."/>
            <person name="Barry K."/>
            <person name="Miller A.N."/>
            <person name="Grigoriev I.V."/>
            <person name="Debuchy R."/>
            <person name="Gladieux P."/>
            <person name="Hiltunen Thoren M."/>
            <person name="Johannesson H."/>
        </authorList>
    </citation>
    <scope>NUCLEOTIDE SEQUENCE</scope>
    <source>
        <strain evidence="3">CBS 123565</strain>
    </source>
</reference>
<gene>
    <name evidence="3" type="ORF">BT67DRAFT_203861</name>
</gene>
<keyword evidence="4" id="KW-1185">Reference proteome</keyword>
<protein>
    <recommendedName>
        <fullName evidence="2">DUF2293 domain-containing protein</fullName>
    </recommendedName>
</protein>
<dbReference type="Proteomes" id="UP001304895">
    <property type="component" value="Unassembled WGS sequence"/>
</dbReference>
<feature type="domain" description="DUF2293" evidence="2">
    <location>
        <begin position="197"/>
        <end position="285"/>
    </location>
</feature>
<feature type="compositionally biased region" description="Polar residues" evidence="1">
    <location>
        <begin position="495"/>
        <end position="513"/>
    </location>
</feature>
<evidence type="ECO:0000313" key="3">
    <source>
        <dbReference type="EMBL" id="KAK4130856.1"/>
    </source>
</evidence>
<feature type="region of interest" description="Disordered" evidence="1">
    <location>
        <begin position="551"/>
        <end position="588"/>
    </location>
</feature>
<dbReference type="InterPro" id="IPR018744">
    <property type="entry name" value="DUF2293"/>
</dbReference>
<dbReference type="PANTHER" id="PTHR38113">
    <property type="match status" value="1"/>
</dbReference>
<sequence length="925" mass="102806">MAREKKNKPGAASGDHAKERHKRDRKGNLHDWTAPLPPGLVARPDRPRVSSKHKSWYEFVENKDKKKKLEFEFIETKEPPPGFEFVPIGNPALTTACKELSREQGALIFIVTVCQRQQCTGADGADSLVLQSSIGQFSAKLSRHLNRTGHHFRQTIVDQARASLGDDDRLVVNGPEPGQPEPIPERQEDINKQADAAIRDLFPRIPNTDRQMIIEHAFNKSKLNKGEPPVGLAAHVTLSRRTQLAVLAHIRHTHTRYDQLLRETTYVNARKTVESLCLDILVKWRGDEETGRDQLDEILCEVIVISDSDNDESDDDDDGYESSSTSSADEIPARGTVREGVQRRAPQPPAISPSVSQAPDNSRGEVLPRATHAPQKVKKTSRRDMRAAKWAQRGFGRYQAARDQAWHQAVERQRRGDGETAHSAASMAADRFVSHGPQPWGTGEPGRPKPGPALVRSPVKPPCHERHRSYGTSLPSVNVHYEREGRIDALQQTTFPANSQVPQESRVQGNPPSNGFRPIVGSRPVPNGAADVERVRYRGQDLKDYLVESIEPASPSSNLPPRFPVSLRQPKPGLAHGGEGPLRTATHPRSPTALDMAAAQRFHAACTEEGFVRLPPRPDPARMYNAPGARPEPFVLANSHPVSAARTSDLAATSGGSSLRHSTTYHDNAALRDGGPIVQPGPRPVWIGEDGVVLRSETRPILIHDYPASFRQPETNSGYVPLENRRPSPIKRTTDARYAGPGRADEHDRRPIDQRMETLQGDFVEIVRVSNRFPRQHEPRSAPPGFGEYGLRLSAPQHRASPHLNDGATRHALRQLPAPGQRMEWPVDTARQPEPVHGNAPFVVRHPDGPGEFQRQERVVGIEYIQTRPSFEGHTYPDRGPVYDLGEPVYRSRSRPVIPVPYTGQVHQSHPGRTIPKRDEVIMLD</sequence>
<reference evidence="3" key="2">
    <citation type="submission" date="2023-05" db="EMBL/GenBank/DDBJ databases">
        <authorList>
            <consortium name="Lawrence Berkeley National Laboratory"/>
            <person name="Steindorff A."/>
            <person name="Hensen N."/>
            <person name="Bonometti L."/>
            <person name="Westerberg I."/>
            <person name="Brannstrom I.O."/>
            <person name="Guillou S."/>
            <person name="Cros-Aarteil S."/>
            <person name="Calhoun S."/>
            <person name="Haridas S."/>
            <person name="Kuo A."/>
            <person name="Mondo S."/>
            <person name="Pangilinan J."/>
            <person name="Riley R."/>
            <person name="Labutti K."/>
            <person name="Andreopoulos B."/>
            <person name="Lipzen A."/>
            <person name="Chen C."/>
            <person name="Yanf M."/>
            <person name="Daum C."/>
            <person name="Ng V."/>
            <person name="Clum A."/>
            <person name="Ohm R."/>
            <person name="Martin F."/>
            <person name="Silar P."/>
            <person name="Natvig D."/>
            <person name="Lalanne C."/>
            <person name="Gautier V."/>
            <person name="Ament-Velasquez S.L."/>
            <person name="Kruys A."/>
            <person name="Hutchinson M.I."/>
            <person name="Powell A.J."/>
            <person name="Barry K."/>
            <person name="Miller A.N."/>
            <person name="Grigoriev I.V."/>
            <person name="Debuchy R."/>
            <person name="Gladieux P."/>
            <person name="Thoren M.H."/>
            <person name="Johannesson H."/>
        </authorList>
    </citation>
    <scope>NUCLEOTIDE SEQUENCE</scope>
    <source>
        <strain evidence="3">CBS 123565</strain>
    </source>
</reference>
<evidence type="ECO:0000259" key="2">
    <source>
        <dbReference type="Pfam" id="PF10056"/>
    </source>
</evidence>
<feature type="region of interest" description="Disordered" evidence="1">
    <location>
        <begin position="306"/>
        <end position="386"/>
    </location>
</feature>
<feature type="region of interest" description="Disordered" evidence="1">
    <location>
        <begin position="1"/>
        <end position="48"/>
    </location>
</feature>
<feature type="region of interest" description="Disordered" evidence="1">
    <location>
        <begin position="433"/>
        <end position="477"/>
    </location>
</feature>
<evidence type="ECO:0000313" key="4">
    <source>
        <dbReference type="Proteomes" id="UP001304895"/>
    </source>
</evidence>
<dbReference type="PANTHER" id="PTHR38113:SF1">
    <property type="entry name" value="DUF2293 DOMAIN-CONTAINING PROTEIN"/>
    <property type="match status" value="1"/>
</dbReference>